<dbReference type="PANTHER" id="PTHR42924">
    <property type="entry name" value="EXONUCLEASE"/>
    <property type="match status" value="1"/>
</dbReference>
<dbReference type="InterPro" id="IPR004013">
    <property type="entry name" value="PHP_dom"/>
</dbReference>
<dbReference type="GO" id="GO:0035312">
    <property type="term" value="F:5'-3' DNA exonuclease activity"/>
    <property type="evidence" value="ECO:0007669"/>
    <property type="project" value="TreeGrafter"/>
</dbReference>
<accession>A0A7G9FK40</accession>
<protein>
    <submittedName>
        <fullName evidence="2">PHP domain-containing protein</fullName>
    </submittedName>
</protein>
<dbReference type="AlphaFoldDB" id="A0A7G9FK40"/>
<evidence type="ECO:0000259" key="1">
    <source>
        <dbReference type="SMART" id="SM00481"/>
    </source>
</evidence>
<dbReference type="InterPro" id="IPR016195">
    <property type="entry name" value="Pol/histidinol_Pase-like"/>
</dbReference>
<reference evidence="2 3" key="1">
    <citation type="submission" date="2020-08" db="EMBL/GenBank/DDBJ databases">
        <authorList>
            <person name="Liu C."/>
            <person name="Sun Q."/>
        </authorList>
    </citation>
    <scope>NUCLEOTIDE SEQUENCE [LARGE SCALE GENOMIC DNA]</scope>
    <source>
        <strain evidence="2 3">NSJ-4</strain>
    </source>
</reference>
<dbReference type="CDD" id="cd07438">
    <property type="entry name" value="PHP_HisPPase_AMP"/>
    <property type="match status" value="1"/>
</dbReference>
<sequence>MERIDLHVHSNASDGSLTPTEVADEAMRMGLSAIALTDHDTVDGVAEILDYTKDKPLEVVPGIELSCYYNNREIHILGFYMDYENPELQKELAVLKEAREGRNEKMVAMMQADGLPVTMEKLLHGNPDSVITRAHFARVLVEEGVCKDKDTAFRKYIGIGCKYYLPKPQVTCETAMRILTTYSKAAFLAHPLLYHLGYAQIDELLAYLKTLGLKGLEAFHSSNNRFESEKLRSLAAKYGLAISGGSDFHGVVKPNIQMGIGRGNMNIPKELLDIIKTL</sequence>
<dbReference type="InterPro" id="IPR003141">
    <property type="entry name" value="Pol/His_phosphatase_N"/>
</dbReference>
<dbReference type="SUPFAM" id="SSF89550">
    <property type="entry name" value="PHP domain-like"/>
    <property type="match status" value="1"/>
</dbReference>
<dbReference type="PANTHER" id="PTHR42924:SF3">
    <property type="entry name" value="POLYMERASE_HISTIDINOL PHOSPHATASE N-TERMINAL DOMAIN-CONTAINING PROTEIN"/>
    <property type="match status" value="1"/>
</dbReference>
<proteinExistence type="predicted"/>
<dbReference type="Gene3D" id="3.20.20.140">
    <property type="entry name" value="Metal-dependent hydrolases"/>
    <property type="match status" value="1"/>
</dbReference>
<dbReference type="KEGG" id="wcp:H9Q76_09210"/>
<name>A0A7G9FK40_9FIRM</name>
<dbReference type="SMART" id="SM00481">
    <property type="entry name" value="POLIIIAc"/>
    <property type="match status" value="1"/>
</dbReference>
<dbReference type="GO" id="GO:0004534">
    <property type="term" value="F:5'-3' RNA exonuclease activity"/>
    <property type="evidence" value="ECO:0007669"/>
    <property type="project" value="TreeGrafter"/>
</dbReference>
<dbReference type="Pfam" id="PF02811">
    <property type="entry name" value="PHP"/>
    <property type="match status" value="1"/>
</dbReference>
<dbReference type="InterPro" id="IPR052018">
    <property type="entry name" value="PHP_domain"/>
</dbReference>
<gene>
    <name evidence="2" type="ORF">H9Q76_09210</name>
</gene>
<dbReference type="EMBL" id="CP060632">
    <property type="protein sequence ID" value="QNL98921.1"/>
    <property type="molecule type" value="Genomic_DNA"/>
</dbReference>
<keyword evidence="3" id="KW-1185">Reference proteome</keyword>
<dbReference type="Gene3D" id="1.10.150.650">
    <property type="match status" value="1"/>
</dbReference>
<organism evidence="2 3">
    <name type="scientific">Wujia chipingensis</name>
    <dbReference type="NCBI Taxonomy" id="2763670"/>
    <lineage>
        <taxon>Bacteria</taxon>
        <taxon>Bacillati</taxon>
        <taxon>Bacillota</taxon>
        <taxon>Clostridia</taxon>
        <taxon>Lachnospirales</taxon>
        <taxon>Lachnospiraceae</taxon>
        <taxon>Wujia</taxon>
    </lineage>
</organism>
<dbReference type="RefSeq" id="WP_118544808.1">
    <property type="nucleotide sequence ID" value="NZ_CP060632.1"/>
</dbReference>
<feature type="domain" description="Polymerase/histidinol phosphatase N-terminal" evidence="1">
    <location>
        <begin position="4"/>
        <end position="69"/>
    </location>
</feature>
<evidence type="ECO:0000313" key="2">
    <source>
        <dbReference type="EMBL" id="QNL98921.1"/>
    </source>
</evidence>
<dbReference type="Proteomes" id="UP000515819">
    <property type="component" value="Chromosome"/>
</dbReference>
<evidence type="ECO:0000313" key="3">
    <source>
        <dbReference type="Proteomes" id="UP000515819"/>
    </source>
</evidence>